<reference evidence="1" key="1">
    <citation type="submission" date="2016-07" db="EMBL/GenBank/DDBJ databases">
        <title>De novo transcriptome assembly of four accessions of the metal hyperaccumulator plant Noccaea caerulescens.</title>
        <authorList>
            <person name="Blande D."/>
            <person name="Halimaa P."/>
            <person name="Tervahauta A.I."/>
            <person name="Aarts M.G."/>
            <person name="Karenlampi S.O."/>
        </authorList>
    </citation>
    <scope>NUCLEOTIDE SEQUENCE</scope>
</reference>
<organism evidence="1">
    <name type="scientific">Noccaea caerulescens</name>
    <name type="common">Alpine penny-cress</name>
    <name type="synonym">Thlaspi caerulescens</name>
    <dbReference type="NCBI Taxonomy" id="107243"/>
    <lineage>
        <taxon>Eukaryota</taxon>
        <taxon>Viridiplantae</taxon>
        <taxon>Streptophyta</taxon>
        <taxon>Embryophyta</taxon>
        <taxon>Tracheophyta</taxon>
        <taxon>Spermatophyta</taxon>
        <taxon>Magnoliopsida</taxon>
        <taxon>eudicotyledons</taxon>
        <taxon>Gunneridae</taxon>
        <taxon>Pentapetalae</taxon>
        <taxon>rosids</taxon>
        <taxon>malvids</taxon>
        <taxon>Brassicales</taxon>
        <taxon>Brassicaceae</taxon>
        <taxon>Coluteocarpeae</taxon>
        <taxon>Noccaea</taxon>
    </lineage>
</organism>
<sequence length="102" mass="12029">MRLQRSTQTVSHTEHFNPSYSSFRQANVKVDRWRSSPFSDRPCGLRFKTSIELLQELEMAEARAYLRGESLYTAMENLETEFERILEEEEVFSEANLRITCC</sequence>
<accession>A0A1J3DTP8</accession>
<proteinExistence type="predicted"/>
<dbReference type="EMBL" id="GEVI01009825">
    <property type="protein sequence ID" value="JAU22495.1"/>
    <property type="molecule type" value="Transcribed_RNA"/>
</dbReference>
<gene>
    <name evidence="1" type="ORF">GA_TR15300_c0_g1_i1_g.46949</name>
</gene>
<evidence type="ECO:0000313" key="1">
    <source>
        <dbReference type="EMBL" id="JAU22495.1"/>
    </source>
</evidence>
<dbReference type="AlphaFoldDB" id="A0A1J3DTP8"/>
<protein>
    <submittedName>
        <fullName evidence="1">Uncharacterized protein</fullName>
    </submittedName>
</protein>
<name>A0A1J3DTP8_NOCCA</name>